<dbReference type="InterPro" id="IPR029061">
    <property type="entry name" value="THDP-binding"/>
</dbReference>
<comment type="cofactor">
    <cofactor evidence="2">
        <name>thiamine diphosphate</name>
        <dbReference type="ChEBI" id="CHEBI:58937"/>
    </cofactor>
</comment>
<dbReference type="SUPFAM" id="SSF52518">
    <property type="entry name" value="Thiamin diphosphate-binding fold (THDP-binding)"/>
    <property type="match status" value="1"/>
</dbReference>
<dbReference type="Gene3D" id="3.40.50.970">
    <property type="match status" value="1"/>
</dbReference>
<accession>A0A1G4IHH2</accession>
<dbReference type="PANTHER" id="PTHR43380">
    <property type="entry name" value="2-OXOISOVALERATE DEHYDROGENASE SUBUNIT ALPHA, MITOCHONDRIAL"/>
    <property type="match status" value="1"/>
</dbReference>
<proteinExistence type="inferred from homology"/>
<dbReference type="CDD" id="cd02000">
    <property type="entry name" value="TPP_E1_PDC_ADC_BCADC"/>
    <property type="match status" value="1"/>
</dbReference>
<dbReference type="InterPro" id="IPR050771">
    <property type="entry name" value="Alpha-ketoacid_DH_E1_comp"/>
</dbReference>
<dbReference type="GO" id="GO:0003863">
    <property type="term" value="F:branched-chain 2-oxo acid dehydrogenase activity"/>
    <property type="evidence" value="ECO:0007669"/>
    <property type="project" value="UniProtKB-EC"/>
</dbReference>
<comment type="catalytic activity">
    <reaction evidence="2">
        <text>N(6)-[(R)-lipoyl]-L-lysyl-[protein] + 3-methyl-2-oxobutanoate + H(+) = N(6)-[(R)-S(8)-2-methylpropanoyldihydrolipoyl]-L-lysyl-[protein] + CO2</text>
        <dbReference type="Rhea" id="RHEA:13457"/>
        <dbReference type="Rhea" id="RHEA-COMP:10474"/>
        <dbReference type="Rhea" id="RHEA-COMP:10497"/>
        <dbReference type="ChEBI" id="CHEBI:11851"/>
        <dbReference type="ChEBI" id="CHEBI:15378"/>
        <dbReference type="ChEBI" id="CHEBI:16526"/>
        <dbReference type="ChEBI" id="CHEBI:83099"/>
        <dbReference type="ChEBI" id="CHEBI:83142"/>
        <dbReference type="EC" id="1.2.4.4"/>
    </reaction>
</comment>
<dbReference type="AlphaFoldDB" id="A0A1G4IHH2"/>
<evidence type="ECO:0000256" key="2">
    <source>
        <dbReference type="RuleBase" id="RU365014"/>
    </source>
</evidence>
<feature type="domain" description="Dehydrogenase E1 component" evidence="3">
    <location>
        <begin position="77"/>
        <end position="369"/>
    </location>
</feature>
<dbReference type="PANTHER" id="PTHR43380:SF1">
    <property type="entry name" value="2-OXOISOVALERATE DEHYDROGENASE SUBUNIT ALPHA, MITOCHONDRIAL"/>
    <property type="match status" value="1"/>
</dbReference>
<sequence length="416" mass="46398">MLRVSCRFFGALQEIFSRGQGVWNLDFGNSPTTEDLIFNSAPKTSTPPFHVLDLEGNIVNKINEPVVPKETLVKIMETMIRSNTIDNILLEAQRQGRISFYLTALGEEATVVGTAAGLEIRDEVFLQYREAGFLLYRGYNIPQLVAQCMGNVEDVLKGRQMPIHYGSRELNVHMVSSPLATQIPHAAGAGYAFRLENEELSDESKSRVAVVIFGEGAASEGDFHGGVNFAAATGSNTLFVVRNNGYAISTPARVQYKGDGVLARGIGYGIPSARVDGQDVLAILQAVQQARQIIRTTNQPVLIEALCYRLQHHSSSDDSGMYRSSDEIENFLALSPLDRFEKFLVKRDLWTAEHTGALAKQVREELLQELRRQELLPHWPADVMHDDVYKVKTPDLVKAQKELQAHYERNRGFYGK</sequence>
<keyword evidence="1 2" id="KW-0560">Oxidoreductase</keyword>
<dbReference type="GeneID" id="92377216"/>
<keyword evidence="2" id="KW-0786">Thiamine pyrophosphate</keyword>
<organism evidence="4 5">
    <name type="scientific">Trypanosoma equiperdum</name>
    <dbReference type="NCBI Taxonomy" id="5694"/>
    <lineage>
        <taxon>Eukaryota</taxon>
        <taxon>Discoba</taxon>
        <taxon>Euglenozoa</taxon>
        <taxon>Kinetoplastea</taxon>
        <taxon>Metakinetoplastina</taxon>
        <taxon>Trypanosomatida</taxon>
        <taxon>Trypanosomatidae</taxon>
        <taxon>Trypanosoma</taxon>
    </lineage>
</organism>
<reference evidence="4" key="1">
    <citation type="submission" date="2016-09" db="EMBL/GenBank/DDBJ databases">
        <authorList>
            <person name="Hebert L."/>
            <person name="Moumen B."/>
        </authorList>
    </citation>
    <scope>NUCLEOTIDE SEQUENCE [LARGE SCALE GENOMIC DNA]</scope>
    <source>
        <strain evidence="4">OVI</strain>
    </source>
</reference>
<name>A0A1G4IHH2_TRYEQ</name>
<protein>
    <recommendedName>
        <fullName evidence="2">2-oxoisovalerate dehydrogenase subunit alpha</fullName>
        <ecNumber evidence="2">1.2.4.4</ecNumber>
    </recommendedName>
    <alternativeName>
        <fullName evidence="2">Branched-chain alpha-keto acid dehydrogenase E1 component alpha chain</fullName>
    </alternativeName>
</protein>
<comment type="caution">
    <text evidence="4">The sequence shown here is derived from an EMBL/GenBank/DDBJ whole genome shotgun (WGS) entry which is preliminary data.</text>
</comment>
<dbReference type="EMBL" id="CZPT02001698">
    <property type="protein sequence ID" value="SCU71695.1"/>
    <property type="molecule type" value="Genomic_DNA"/>
</dbReference>
<dbReference type="Pfam" id="PF00676">
    <property type="entry name" value="E1_dh"/>
    <property type="match status" value="1"/>
</dbReference>
<dbReference type="FunFam" id="3.40.50.970:FF:000057">
    <property type="entry name" value="2-oxoisovalerate dehydrogenase subunit alpha"/>
    <property type="match status" value="1"/>
</dbReference>
<comment type="function">
    <text evidence="2">The branched-chain alpha-keto dehydrogenase complex catalyzes the overall conversion of alpha-keto acids to acyl-CoA and CO(2). It contains multiple copies of three enzymatic components: branched-chain alpha-keto acid decarboxylase (E1), lipoamide acyltransferase (E2) and lipoamide dehydrogenase (E3).</text>
</comment>
<evidence type="ECO:0000256" key="1">
    <source>
        <dbReference type="ARBA" id="ARBA00023002"/>
    </source>
</evidence>
<dbReference type="VEuPathDB" id="TriTrypDB:TEOVI_000327600"/>
<evidence type="ECO:0000259" key="3">
    <source>
        <dbReference type="Pfam" id="PF00676"/>
    </source>
</evidence>
<evidence type="ECO:0000313" key="4">
    <source>
        <dbReference type="EMBL" id="SCU71695.1"/>
    </source>
</evidence>
<dbReference type="GO" id="GO:0009083">
    <property type="term" value="P:branched-chain amino acid catabolic process"/>
    <property type="evidence" value="ECO:0007669"/>
    <property type="project" value="TreeGrafter"/>
</dbReference>
<dbReference type="Proteomes" id="UP000195570">
    <property type="component" value="Unassembled WGS sequence"/>
</dbReference>
<comment type="similarity">
    <text evidence="2">Belongs to the BCKDHA family.</text>
</comment>
<gene>
    <name evidence="4" type="ORF">TEOVI_000327600</name>
</gene>
<keyword evidence="5" id="KW-1185">Reference proteome</keyword>
<dbReference type="InterPro" id="IPR001017">
    <property type="entry name" value="DH_E1"/>
</dbReference>
<evidence type="ECO:0000313" key="5">
    <source>
        <dbReference type="Proteomes" id="UP000195570"/>
    </source>
</evidence>
<dbReference type="EC" id="1.2.4.4" evidence="2"/>
<dbReference type="RefSeq" id="XP_067082308.1">
    <property type="nucleotide sequence ID" value="XM_067226207.1"/>
</dbReference>